<keyword evidence="3" id="KW-1185">Reference proteome</keyword>
<proteinExistence type="predicted"/>
<evidence type="ECO:0000313" key="3">
    <source>
        <dbReference type="Proteomes" id="UP000035063"/>
    </source>
</evidence>
<dbReference type="Gene3D" id="3.20.20.80">
    <property type="entry name" value="Glycosidases"/>
    <property type="match status" value="1"/>
</dbReference>
<name>A0ABN5UW90_BIFBI</name>
<gene>
    <name evidence="2" type="ORF">BBBF_0130</name>
</gene>
<dbReference type="Proteomes" id="UP000035063">
    <property type="component" value="Chromosome"/>
</dbReference>
<dbReference type="InterPro" id="IPR017853">
    <property type="entry name" value="GH"/>
</dbReference>
<evidence type="ECO:0000256" key="1">
    <source>
        <dbReference type="SAM" id="MobiDB-lite"/>
    </source>
</evidence>
<dbReference type="SUPFAM" id="SSF51445">
    <property type="entry name" value="(Trans)glycosidases"/>
    <property type="match status" value="1"/>
</dbReference>
<accession>A0ABN5UW90</accession>
<sequence>MRQYTSNGRLPGYAGPLDLNVFRGEAWQWDKYANPQRHRRQAFSRAASLRSERGLRGAGDGHDPRRLRQRPNPQSPR</sequence>
<reference evidence="3" key="2">
    <citation type="journal article" date="2015" name="J. Biotechnol.">
        <title>Complete genome sequence of Bifidobacterium bifidum JCM 1255(T) isolated from feces of a breast-fed infant.</title>
        <authorList>
            <person name="Morita H."/>
            <person name="Toh H."/>
            <person name="Oshima K."/>
            <person name="Nakano A."/>
            <person name="Shindo C."/>
            <person name="Komiya K."/>
            <person name="Arakawa K."/>
            <person name="Suda W."/>
            <person name="Honda K."/>
            <person name="Hattori M."/>
        </authorList>
    </citation>
    <scope>NUCLEOTIDE SEQUENCE [LARGE SCALE GENOMIC DNA]</scope>
    <source>
        <strain evidence="3">JCM 1255</strain>
    </source>
</reference>
<dbReference type="EMBL" id="AP012323">
    <property type="protein sequence ID" value="BAQ97337.1"/>
    <property type="molecule type" value="Genomic_DNA"/>
</dbReference>
<feature type="compositionally biased region" description="Basic and acidic residues" evidence="1">
    <location>
        <begin position="50"/>
        <end position="66"/>
    </location>
</feature>
<reference evidence="2 3" key="1">
    <citation type="submission" date="2012-02" db="EMBL/GenBank/DDBJ databases">
        <title>Complete genome sequence of Bifidobacterium bifidum JCM 1255.</title>
        <authorList>
            <person name="Toh H."/>
            <person name="Oshima K."/>
            <person name="Morita H."/>
            <person name="Hattori M."/>
        </authorList>
    </citation>
    <scope>NUCLEOTIDE SEQUENCE [LARGE SCALE GENOMIC DNA]</scope>
    <source>
        <strain evidence="2 3">JCM 1255</strain>
    </source>
</reference>
<evidence type="ECO:0000313" key="2">
    <source>
        <dbReference type="EMBL" id="BAQ97337.1"/>
    </source>
</evidence>
<protein>
    <submittedName>
        <fullName evidence="2">Uncharacterized protein</fullName>
    </submittedName>
</protein>
<feature type="region of interest" description="Disordered" evidence="1">
    <location>
        <begin position="35"/>
        <end position="77"/>
    </location>
</feature>
<organism evidence="2 3">
    <name type="scientific">Bifidobacterium bifidum ATCC 29521 = JCM 1255 = DSM 20456</name>
    <dbReference type="NCBI Taxonomy" id="500634"/>
    <lineage>
        <taxon>Bacteria</taxon>
        <taxon>Bacillati</taxon>
        <taxon>Actinomycetota</taxon>
        <taxon>Actinomycetes</taxon>
        <taxon>Bifidobacteriales</taxon>
        <taxon>Bifidobacteriaceae</taxon>
        <taxon>Bifidobacterium</taxon>
    </lineage>
</organism>